<evidence type="ECO:0000256" key="4">
    <source>
        <dbReference type="PIRSR" id="PIRSR600821-50"/>
    </source>
</evidence>
<feature type="domain" description="Alanine racemase C-terminal" evidence="6">
    <location>
        <begin position="255"/>
        <end position="395"/>
    </location>
</feature>
<dbReference type="GO" id="GO:0006522">
    <property type="term" value="P:alanine metabolic process"/>
    <property type="evidence" value="ECO:0007669"/>
    <property type="project" value="InterPro"/>
</dbReference>
<dbReference type="GO" id="GO:0008784">
    <property type="term" value="F:alanine racemase activity"/>
    <property type="evidence" value="ECO:0007669"/>
    <property type="project" value="InterPro"/>
</dbReference>
<dbReference type="SUPFAM" id="SSF50621">
    <property type="entry name" value="Alanine racemase C-terminal domain-like"/>
    <property type="match status" value="1"/>
</dbReference>
<evidence type="ECO:0000313" key="8">
    <source>
        <dbReference type="Proteomes" id="UP000095751"/>
    </source>
</evidence>
<dbReference type="NCBIfam" id="TIGR00492">
    <property type="entry name" value="alr"/>
    <property type="match status" value="1"/>
</dbReference>
<name>A0A1E7FC01_9STRA</name>
<evidence type="ECO:0000256" key="2">
    <source>
        <dbReference type="ARBA" id="ARBA00022898"/>
    </source>
</evidence>
<dbReference type="PANTHER" id="PTHR30511">
    <property type="entry name" value="ALANINE RACEMASE"/>
    <property type="match status" value="1"/>
</dbReference>
<reference evidence="7 8" key="1">
    <citation type="submission" date="2016-09" db="EMBL/GenBank/DDBJ databases">
        <title>Extensive genetic diversity and differential bi-allelic expression allows diatom success in the polar Southern Ocean.</title>
        <authorList>
            <consortium name="DOE Joint Genome Institute"/>
            <person name="Mock T."/>
            <person name="Otillar R.P."/>
            <person name="Strauss J."/>
            <person name="Dupont C."/>
            <person name="Frickenhaus S."/>
            <person name="Maumus F."/>
            <person name="Mcmullan M."/>
            <person name="Sanges R."/>
            <person name="Schmutz J."/>
            <person name="Toseland A."/>
            <person name="Valas R."/>
            <person name="Veluchamy A."/>
            <person name="Ward B.J."/>
            <person name="Allen A."/>
            <person name="Barry K."/>
            <person name="Falciatore A."/>
            <person name="Ferrante M."/>
            <person name="Fortunato A.E."/>
            <person name="Gloeckner G."/>
            <person name="Gruber A."/>
            <person name="Hipkin R."/>
            <person name="Janech M."/>
            <person name="Kroth P."/>
            <person name="Leese F."/>
            <person name="Lindquist E."/>
            <person name="Lyon B.R."/>
            <person name="Martin J."/>
            <person name="Mayer C."/>
            <person name="Parker M."/>
            <person name="Quesneville H."/>
            <person name="Raymond J."/>
            <person name="Uhlig C."/>
            <person name="Valentin K.U."/>
            <person name="Worden A.Z."/>
            <person name="Armbrust E.V."/>
            <person name="Bowler C."/>
            <person name="Green B."/>
            <person name="Moulton V."/>
            <person name="Van Oosterhout C."/>
            <person name="Grigoriev I."/>
        </authorList>
    </citation>
    <scope>NUCLEOTIDE SEQUENCE [LARGE SCALE GENOMIC DNA]</scope>
    <source>
        <strain evidence="7 8">CCMP1102</strain>
    </source>
</reference>
<evidence type="ECO:0000256" key="3">
    <source>
        <dbReference type="ARBA" id="ARBA00023235"/>
    </source>
</evidence>
<dbReference type="InterPro" id="IPR020622">
    <property type="entry name" value="Ala_racemase_pyridoxalP-BS"/>
</dbReference>
<sequence length="395" mass="42643">VRLSALEHNYSEVESVANRQQCSVIVVVKADGYGHGAIPTALYLADKIGADAFAVATLQEGIALRKAIQETAAAAAATTITTNNNNDNAINYYFNLNNKLNQTSAATKRLRWHALVDSGMGRLGFRTDPVSKEDQGKRRDSVEILKELVDLEVNLDCPIEFYGMCTHMADASNSTSTYTNSQINKFTNLLKRVRNAGISVPTISTDNSAALLTTNLTHFDSKELLTQTDANSRGFVRTGGAIYGQRPTFSQLRAVSTLMASVRHVAILKEGESVGYDRAYVAPMNSRIATLTIGFADGYPRELGNGIGRVSIRGHLFPVAGNVCMDMLMVELGPAGDKEGIGAQVVVGDTAILWGPDDGEEGEGHVRLQDLAAILKTTQSALTCGLNKERVLRQY</sequence>
<accession>A0A1E7FC01</accession>
<dbReference type="Pfam" id="PF00842">
    <property type="entry name" value="Ala_racemase_C"/>
    <property type="match status" value="1"/>
</dbReference>
<keyword evidence="8" id="KW-1185">Reference proteome</keyword>
<dbReference type="InParanoid" id="A0A1E7FC01"/>
<dbReference type="SUPFAM" id="SSF51419">
    <property type="entry name" value="PLP-binding barrel"/>
    <property type="match status" value="1"/>
</dbReference>
<protein>
    <submittedName>
        <fullName evidence="7">Alanine racemase C-terminal domain-like protein</fullName>
    </submittedName>
</protein>
<keyword evidence="2 4" id="KW-0663">Pyridoxal phosphate</keyword>
<dbReference type="SMART" id="SM01005">
    <property type="entry name" value="Ala_racemase_C"/>
    <property type="match status" value="1"/>
</dbReference>
<dbReference type="Pfam" id="PF01168">
    <property type="entry name" value="Ala_racemase_N"/>
    <property type="match status" value="1"/>
</dbReference>
<evidence type="ECO:0000259" key="6">
    <source>
        <dbReference type="SMART" id="SM01005"/>
    </source>
</evidence>
<dbReference type="CDD" id="cd00430">
    <property type="entry name" value="PLPDE_III_AR"/>
    <property type="match status" value="1"/>
</dbReference>
<evidence type="ECO:0000256" key="1">
    <source>
        <dbReference type="ARBA" id="ARBA00001933"/>
    </source>
</evidence>
<evidence type="ECO:0000313" key="7">
    <source>
        <dbReference type="EMBL" id="OEU15687.1"/>
    </source>
</evidence>
<dbReference type="InterPro" id="IPR001608">
    <property type="entry name" value="Ala_racemase_N"/>
</dbReference>
<comment type="cofactor">
    <cofactor evidence="1 4">
        <name>pyridoxal 5'-phosphate</name>
        <dbReference type="ChEBI" id="CHEBI:597326"/>
    </cofactor>
</comment>
<keyword evidence="3" id="KW-0413">Isomerase</keyword>
<dbReference type="KEGG" id="fcy:FRACYDRAFT_158204"/>
<dbReference type="PANTHER" id="PTHR30511:SF0">
    <property type="entry name" value="ALANINE RACEMASE, CATABOLIC-RELATED"/>
    <property type="match status" value="1"/>
</dbReference>
<feature type="binding site" evidence="5">
    <location>
        <position position="122"/>
    </location>
    <ligand>
        <name>substrate</name>
    </ligand>
</feature>
<evidence type="ECO:0000256" key="5">
    <source>
        <dbReference type="PIRSR" id="PIRSR600821-52"/>
    </source>
</evidence>
<dbReference type="InterPro" id="IPR000821">
    <property type="entry name" value="Ala_racemase"/>
</dbReference>
<dbReference type="OrthoDB" id="186866at2759"/>
<dbReference type="EMBL" id="KV784359">
    <property type="protein sequence ID" value="OEU15687.1"/>
    <property type="molecule type" value="Genomic_DNA"/>
</dbReference>
<dbReference type="InterPro" id="IPR029066">
    <property type="entry name" value="PLP-binding_barrel"/>
</dbReference>
<feature type="binding site" evidence="5">
    <location>
        <position position="325"/>
    </location>
    <ligand>
        <name>substrate</name>
    </ligand>
</feature>
<dbReference type="PROSITE" id="PS00395">
    <property type="entry name" value="ALANINE_RACEMASE"/>
    <property type="match status" value="1"/>
</dbReference>
<dbReference type="InterPro" id="IPR011079">
    <property type="entry name" value="Ala_racemase_C"/>
</dbReference>
<feature type="non-terminal residue" evidence="7">
    <location>
        <position position="1"/>
    </location>
</feature>
<dbReference type="Gene3D" id="3.20.20.10">
    <property type="entry name" value="Alanine racemase"/>
    <property type="match status" value="1"/>
</dbReference>
<dbReference type="GO" id="GO:0005829">
    <property type="term" value="C:cytosol"/>
    <property type="evidence" value="ECO:0007669"/>
    <property type="project" value="TreeGrafter"/>
</dbReference>
<proteinExistence type="predicted"/>
<feature type="non-terminal residue" evidence="7">
    <location>
        <position position="395"/>
    </location>
</feature>
<dbReference type="PRINTS" id="PR00992">
    <property type="entry name" value="ALARACEMASE"/>
</dbReference>
<gene>
    <name evidence="7" type="ORF">FRACYDRAFT_158204</name>
</gene>
<dbReference type="Gene3D" id="2.40.37.10">
    <property type="entry name" value="Lyase, Ornithine Decarboxylase, Chain A, domain 1"/>
    <property type="match status" value="1"/>
</dbReference>
<dbReference type="AlphaFoldDB" id="A0A1E7FC01"/>
<feature type="modified residue" description="N6-(pyridoxal phosphate)lysine" evidence="4">
    <location>
        <position position="29"/>
    </location>
</feature>
<dbReference type="GO" id="GO:0030170">
    <property type="term" value="F:pyridoxal phosphate binding"/>
    <property type="evidence" value="ECO:0007669"/>
    <property type="project" value="TreeGrafter"/>
</dbReference>
<organism evidence="7 8">
    <name type="scientific">Fragilariopsis cylindrus CCMP1102</name>
    <dbReference type="NCBI Taxonomy" id="635003"/>
    <lineage>
        <taxon>Eukaryota</taxon>
        <taxon>Sar</taxon>
        <taxon>Stramenopiles</taxon>
        <taxon>Ochrophyta</taxon>
        <taxon>Bacillariophyta</taxon>
        <taxon>Bacillariophyceae</taxon>
        <taxon>Bacillariophycidae</taxon>
        <taxon>Bacillariales</taxon>
        <taxon>Bacillariaceae</taxon>
        <taxon>Fragilariopsis</taxon>
    </lineage>
</organism>
<dbReference type="InterPro" id="IPR009006">
    <property type="entry name" value="Ala_racemase/Decarboxylase_C"/>
</dbReference>
<dbReference type="Proteomes" id="UP000095751">
    <property type="component" value="Unassembled WGS sequence"/>
</dbReference>